<evidence type="ECO:0000313" key="2">
    <source>
        <dbReference type="EMBL" id="QVW23649.1"/>
    </source>
</evidence>
<evidence type="ECO:0000313" key="3">
    <source>
        <dbReference type="Proteomes" id="UP000681155"/>
    </source>
</evidence>
<keyword evidence="1" id="KW-0732">Signal</keyword>
<dbReference type="Proteomes" id="UP000681155">
    <property type="component" value="Chromosome"/>
</dbReference>
<evidence type="ECO:0000256" key="1">
    <source>
        <dbReference type="SAM" id="SignalP"/>
    </source>
</evidence>
<evidence type="ECO:0008006" key="4">
    <source>
        <dbReference type="Google" id="ProtNLM"/>
    </source>
</evidence>
<protein>
    <recommendedName>
        <fullName evidence="4">Lipoprotein</fullName>
    </recommendedName>
</protein>
<keyword evidence="3" id="KW-1185">Reference proteome</keyword>
<organism evidence="2 3">
    <name type="scientific">Pseudomonas hormoni</name>
    <dbReference type="NCBI Taxonomy" id="3093767"/>
    <lineage>
        <taxon>Bacteria</taxon>
        <taxon>Pseudomonadati</taxon>
        <taxon>Pseudomonadota</taxon>
        <taxon>Gammaproteobacteria</taxon>
        <taxon>Pseudomonadales</taxon>
        <taxon>Pseudomonadaceae</taxon>
        <taxon>Pseudomonas</taxon>
    </lineage>
</organism>
<reference evidence="2 3" key="1">
    <citation type="submission" date="2021-05" db="EMBL/GenBank/DDBJ databases">
        <title>Complete genome of the cytokinin-producing biocontrol strain Pseudomonas fluorescens G20-18.</title>
        <authorList>
            <person name="Nielsen T.K."/>
            <person name="Mekureyaw M.F."/>
            <person name="Hansen L.H."/>
            <person name="Nicolaisen M.H."/>
            <person name="Roitsch T.G."/>
            <person name="Hennessy R.C."/>
        </authorList>
    </citation>
    <scope>NUCLEOTIDE SEQUENCE [LARGE SCALE GENOMIC DNA]</scope>
    <source>
        <strain evidence="2 3">G20-18</strain>
    </source>
</reference>
<proteinExistence type="predicted"/>
<feature type="chain" id="PRO_5045973441" description="Lipoprotein" evidence="1">
    <location>
        <begin position="18"/>
        <end position="318"/>
    </location>
</feature>
<dbReference type="EMBL" id="CP075566">
    <property type="protein sequence ID" value="QVW23649.1"/>
    <property type="molecule type" value="Genomic_DNA"/>
</dbReference>
<accession>A0ABX8EV65</accession>
<gene>
    <name evidence="2" type="ORF">KJF94_28060</name>
</gene>
<dbReference type="RefSeq" id="WP_214380232.1">
    <property type="nucleotide sequence ID" value="NZ_CP075566.1"/>
</dbReference>
<name>A0ABX8EV65_9PSED</name>
<dbReference type="PROSITE" id="PS51257">
    <property type="entry name" value="PROKAR_LIPOPROTEIN"/>
    <property type="match status" value="1"/>
</dbReference>
<sequence length="318" mass="34080">MRARLLLAAVTATSVLAGCSSQPSMNYQQAPTQPQYQGDMDGLSKFSLAKSTLFVNYADPEKKTGAVLVSTPEEAEANGDLSQVNFMMEPSGFPHPKTHLQVTKRANTQLLESVGTTIEDTRTKTIESVGGIVVALVGVLPLDAPLDRQSSCPNPKPTAVLPLVIDTEAYLNQTHSKAADKNARSGAVEKRCVMPVDFDLKFGPVPNDAVARATYLEHIKQGPQEVMFYSACRPVTITFTTEPLKGQQFTTTVADPNFIQTVKLPAKGKVDMHSACGVNTTSEASGVGSTADIVSAIIGQVKNVREAWKTNAEKKDAK</sequence>
<feature type="signal peptide" evidence="1">
    <location>
        <begin position="1"/>
        <end position="17"/>
    </location>
</feature>